<proteinExistence type="predicted"/>
<evidence type="ECO:0000313" key="1">
    <source>
        <dbReference type="EMBL" id="JAH69069.1"/>
    </source>
</evidence>
<accession>A0A0E9UT73</accession>
<organism evidence="1">
    <name type="scientific">Anguilla anguilla</name>
    <name type="common">European freshwater eel</name>
    <name type="synonym">Muraena anguilla</name>
    <dbReference type="NCBI Taxonomy" id="7936"/>
    <lineage>
        <taxon>Eukaryota</taxon>
        <taxon>Metazoa</taxon>
        <taxon>Chordata</taxon>
        <taxon>Craniata</taxon>
        <taxon>Vertebrata</taxon>
        <taxon>Euteleostomi</taxon>
        <taxon>Actinopterygii</taxon>
        <taxon>Neopterygii</taxon>
        <taxon>Teleostei</taxon>
        <taxon>Anguilliformes</taxon>
        <taxon>Anguillidae</taxon>
        <taxon>Anguilla</taxon>
    </lineage>
</organism>
<protein>
    <submittedName>
        <fullName evidence="1">Uncharacterized protein</fullName>
    </submittedName>
</protein>
<sequence length="20" mass="2164">MDELEFGEGLNLNSTLTAIP</sequence>
<name>A0A0E9UT73_ANGAN</name>
<dbReference type="AlphaFoldDB" id="A0A0E9UT73"/>
<reference evidence="1" key="2">
    <citation type="journal article" date="2015" name="Fish Shellfish Immunol.">
        <title>Early steps in the European eel (Anguilla anguilla)-Vibrio vulnificus interaction in the gills: Role of the RtxA13 toxin.</title>
        <authorList>
            <person name="Callol A."/>
            <person name="Pajuelo D."/>
            <person name="Ebbesson L."/>
            <person name="Teles M."/>
            <person name="MacKenzie S."/>
            <person name="Amaro C."/>
        </authorList>
    </citation>
    <scope>NUCLEOTIDE SEQUENCE</scope>
</reference>
<dbReference type="EMBL" id="GBXM01039508">
    <property type="protein sequence ID" value="JAH69069.1"/>
    <property type="molecule type" value="Transcribed_RNA"/>
</dbReference>
<reference evidence="1" key="1">
    <citation type="submission" date="2014-11" db="EMBL/GenBank/DDBJ databases">
        <authorList>
            <person name="Amaro Gonzalez C."/>
        </authorList>
    </citation>
    <scope>NUCLEOTIDE SEQUENCE</scope>
</reference>